<protein>
    <recommendedName>
        <fullName evidence="12">Zinc metalloproteinase</fullName>
    </recommendedName>
</protein>
<feature type="binding site" evidence="14">
    <location>
        <position position="141"/>
    </location>
    <ligand>
        <name>Zn(2+)</name>
        <dbReference type="ChEBI" id="CHEBI:29105"/>
        <note>catalytic</note>
    </ligand>
</feature>
<dbReference type="SMART" id="SM00235">
    <property type="entry name" value="ZnMc"/>
    <property type="match status" value="1"/>
</dbReference>
<dbReference type="GO" id="GO:0008270">
    <property type="term" value="F:zinc ion binding"/>
    <property type="evidence" value="ECO:0007669"/>
    <property type="project" value="UniProtKB-UniRule"/>
</dbReference>
<dbReference type="PANTHER" id="PTHR10127">
    <property type="entry name" value="DISCOIDIN, CUB, EGF, LAMININ , AND ZINC METALLOPROTEASE DOMAIN CONTAINING"/>
    <property type="match status" value="1"/>
</dbReference>
<keyword evidence="3" id="KW-0245">EGF-like domain</keyword>
<dbReference type="PANTHER" id="PTHR10127:SF862">
    <property type="entry name" value="ZINC METALLOPROTEINASE NAS-27"/>
    <property type="match status" value="1"/>
</dbReference>
<keyword evidence="9 14" id="KW-0482">Metalloprotease</keyword>
<dbReference type="Gene3D" id="3.40.390.10">
    <property type="entry name" value="Collagenase (Catalytic Domain)"/>
    <property type="match status" value="1"/>
</dbReference>
<evidence type="ECO:0000259" key="17">
    <source>
        <dbReference type="PROSITE" id="PS51864"/>
    </source>
</evidence>
<feature type="active site" evidence="14">
    <location>
        <position position="132"/>
    </location>
</feature>
<keyword evidence="6 12" id="KW-0732">Signal</keyword>
<organism evidence="18 19">
    <name type="scientific">Steinernema hermaphroditum</name>
    <dbReference type="NCBI Taxonomy" id="289476"/>
    <lineage>
        <taxon>Eukaryota</taxon>
        <taxon>Metazoa</taxon>
        <taxon>Ecdysozoa</taxon>
        <taxon>Nematoda</taxon>
        <taxon>Chromadorea</taxon>
        <taxon>Rhabditida</taxon>
        <taxon>Tylenchina</taxon>
        <taxon>Panagrolaimomorpha</taxon>
        <taxon>Strongyloidoidea</taxon>
        <taxon>Steinernematidae</taxon>
        <taxon>Steinernema</taxon>
    </lineage>
</organism>
<dbReference type="InterPro" id="IPR035914">
    <property type="entry name" value="Sperma_CUB_dom_sf"/>
</dbReference>
<evidence type="ECO:0000256" key="2">
    <source>
        <dbReference type="ARBA" id="ARBA00022525"/>
    </source>
</evidence>
<evidence type="ECO:0000256" key="15">
    <source>
        <dbReference type="RuleBase" id="RU361183"/>
    </source>
</evidence>
<evidence type="ECO:0000256" key="4">
    <source>
        <dbReference type="ARBA" id="ARBA00022670"/>
    </source>
</evidence>
<evidence type="ECO:0000256" key="14">
    <source>
        <dbReference type="PROSITE-ProRule" id="PRU01211"/>
    </source>
</evidence>
<dbReference type="Pfam" id="PF01400">
    <property type="entry name" value="Astacin"/>
    <property type="match status" value="1"/>
</dbReference>
<dbReference type="SUPFAM" id="SSF49854">
    <property type="entry name" value="Spermadhesin, CUB domain"/>
    <property type="match status" value="1"/>
</dbReference>
<evidence type="ECO:0000256" key="1">
    <source>
        <dbReference type="ARBA" id="ARBA00004613"/>
    </source>
</evidence>
<dbReference type="PRINTS" id="PR00480">
    <property type="entry name" value="ASTACIN"/>
</dbReference>
<feature type="chain" id="PRO_5041489771" description="Zinc metalloproteinase" evidence="12 15">
    <location>
        <begin position="20"/>
        <end position="405"/>
    </location>
</feature>
<evidence type="ECO:0000313" key="18">
    <source>
        <dbReference type="EMBL" id="KAK0409244.1"/>
    </source>
</evidence>
<dbReference type="PROSITE" id="PS01180">
    <property type="entry name" value="CUB"/>
    <property type="match status" value="1"/>
</dbReference>
<keyword evidence="10" id="KW-1015">Disulfide bond</keyword>
<evidence type="ECO:0000256" key="3">
    <source>
        <dbReference type="ARBA" id="ARBA00022536"/>
    </source>
</evidence>
<dbReference type="CDD" id="cd04280">
    <property type="entry name" value="ZnMc_astacin_like"/>
    <property type="match status" value="1"/>
</dbReference>
<reference evidence="18" key="1">
    <citation type="submission" date="2023-06" db="EMBL/GenBank/DDBJ databases">
        <title>Genomic analysis of the entomopathogenic nematode Steinernema hermaphroditum.</title>
        <authorList>
            <person name="Schwarz E.M."/>
            <person name="Heppert J.K."/>
            <person name="Baniya A."/>
            <person name="Schwartz H.T."/>
            <person name="Tan C.-H."/>
            <person name="Antoshechkin I."/>
            <person name="Sternberg P.W."/>
            <person name="Goodrich-Blair H."/>
            <person name="Dillman A.R."/>
        </authorList>
    </citation>
    <scope>NUCLEOTIDE SEQUENCE</scope>
    <source>
        <strain evidence="18">PS9179</strain>
        <tissue evidence="18">Whole animal</tissue>
    </source>
</reference>
<feature type="signal peptide" evidence="12 15">
    <location>
        <begin position="1"/>
        <end position="19"/>
    </location>
</feature>
<keyword evidence="11" id="KW-0325">Glycoprotein</keyword>
<keyword evidence="7 14" id="KW-0378">Hydrolase</keyword>
<feature type="domain" description="CUB" evidence="16">
    <location>
        <begin position="284"/>
        <end position="405"/>
    </location>
</feature>
<dbReference type="GO" id="GO:0004222">
    <property type="term" value="F:metalloendopeptidase activity"/>
    <property type="evidence" value="ECO:0007669"/>
    <property type="project" value="UniProtKB-UniRule"/>
</dbReference>
<dbReference type="PIRSF" id="PIRSF036365">
    <property type="entry name" value="Astacin_nematoda"/>
    <property type="match status" value="1"/>
</dbReference>
<evidence type="ECO:0000256" key="5">
    <source>
        <dbReference type="ARBA" id="ARBA00022723"/>
    </source>
</evidence>
<sequence length="405" mass="45667">MNVVLLLAVIVASLDTVVSYKRNVSIVLRSEPSEGQAIKRSGSNLWPTDGNGYIYYSVDYPFDERMRRLLDQSMTFWQKHTCLSFMQGSDTKPVIRITADGGACYSTLGRQSIYQRLSLGWSCGFFGTVVHEVGHTLGLGHEHQRYDRDAHISINYGNVDPGNRHSFNASKPSESENFGLPYDYGSIMHYDVFSSAVNRKIPVLIAHDPLHQSTMGQQIKPSFLDLLKINKLYQCERYCQHYHTPCQNQGFPNPKNCHTCICPWGFGGRLCEARDAGQNASSPCGADLQAGPSWTTLQASVGVFNGQWKDRHDECHWHIKARPGRKVHVWIKNIEGECSGENESLGGCALKNIELKLQSDMRLTGYRFCCNKGVQNRVFASETELAIVSRYSLFTQRFEIAYREG</sequence>
<comment type="subcellular location">
    <subcellularLocation>
        <location evidence="1 12">Secreted</location>
    </subcellularLocation>
</comment>
<dbReference type="InterPro" id="IPR000859">
    <property type="entry name" value="CUB_dom"/>
</dbReference>
<keyword evidence="19" id="KW-1185">Reference proteome</keyword>
<evidence type="ECO:0000256" key="11">
    <source>
        <dbReference type="ARBA" id="ARBA00023180"/>
    </source>
</evidence>
<keyword evidence="4 14" id="KW-0645">Protease</keyword>
<dbReference type="GO" id="GO:0005576">
    <property type="term" value="C:extracellular region"/>
    <property type="evidence" value="ECO:0007669"/>
    <property type="project" value="UniProtKB-SubCell"/>
</dbReference>
<evidence type="ECO:0000256" key="10">
    <source>
        <dbReference type="ARBA" id="ARBA00023157"/>
    </source>
</evidence>
<dbReference type="InterPro" id="IPR006026">
    <property type="entry name" value="Peptidase_Metallo"/>
</dbReference>
<comment type="cofactor">
    <cofactor evidence="14 15">
        <name>Zn(2+)</name>
        <dbReference type="ChEBI" id="CHEBI:29105"/>
    </cofactor>
    <text evidence="14 15">Binds 1 zinc ion per subunit.</text>
</comment>
<keyword evidence="5 14" id="KW-0479">Metal-binding</keyword>
<dbReference type="PROSITE" id="PS51864">
    <property type="entry name" value="ASTACIN"/>
    <property type="match status" value="1"/>
</dbReference>
<gene>
    <name evidence="18" type="ORF">QR680_004428</name>
</gene>
<keyword evidence="8 14" id="KW-0862">Zinc</keyword>
<dbReference type="AlphaFoldDB" id="A0AA39HPR7"/>
<name>A0AA39HPR7_9BILA</name>
<accession>A0AA39HPR7</accession>
<evidence type="ECO:0000256" key="6">
    <source>
        <dbReference type="ARBA" id="ARBA00022729"/>
    </source>
</evidence>
<keyword evidence="2 12" id="KW-0964">Secreted</keyword>
<dbReference type="PROSITE" id="PS00022">
    <property type="entry name" value="EGF_1"/>
    <property type="match status" value="1"/>
</dbReference>
<dbReference type="InterPro" id="IPR034035">
    <property type="entry name" value="Astacin-like_dom"/>
</dbReference>
<evidence type="ECO:0000256" key="13">
    <source>
        <dbReference type="PROSITE-ProRule" id="PRU00059"/>
    </source>
</evidence>
<comment type="caution">
    <text evidence="13">Lacks conserved residue(s) required for the propagation of feature annotation.</text>
</comment>
<dbReference type="PROSITE" id="PS01186">
    <property type="entry name" value="EGF_2"/>
    <property type="match status" value="1"/>
</dbReference>
<dbReference type="InterPro" id="IPR017050">
    <property type="entry name" value="Metallopeptidase_nem"/>
</dbReference>
<dbReference type="InterPro" id="IPR024079">
    <property type="entry name" value="MetalloPept_cat_dom_sf"/>
</dbReference>
<evidence type="ECO:0000256" key="8">
    <source>
        <dbReference type="ARBA" id="ARBA00022833"/>
    </source>
</evidence>
<comment type="caution">
    <text evidence="18">The sequence shown here is derived from an EMBL/GenBank/DDBJ whole genome shotgun (WGS) entry which is preliminary data.</text>
</comment>
<dbReference type="Proteomes" id="UP001175271">
    <property type="component" value="Unassembled WGS sequence"/>
</dbReference>
<dbReference type="GO" id="GO:0018996">
    <property type="term" value="P:molting cycle, collagen and cuticulin-based cuticle"/>
    <property type="evidence" value="ECO:0007669"/>
    <property type="project" value="InterPro"/>
</dbReference>
<dbReference type="InterPro" id="IPR001506">
    <property type="entry name" value="Peptidase_M12A"/>
</dbReference>
<feature type="binding site" evidence="14">
    <location>
        <position position="131"/>
    </location>
    <ligand>
        <name>Zn(2+)</name>
        <dbReference type="ChEBI" id="CHEBI:29105"/>
        <note>catalytic</note>
    </ligand>
</feature>
<evidence type="ECO:0000256" key="12">
    <source>
        <dbReference type="PIRNR" id="PIRNR036365"/>
    </source>
</evidence>
<evidence type="ECO:0000259" key="16">
    <source>
        <dbReference type="PROSITE" id="PS01180"/>
    </source>
</evidence>
<dbReference type="InterPro" id="IPR000742">
    <property type="entry name" value="EGF"/>
</dbReference>
<dbReference type="GO" id="GO:0006508">
    <property type="term" value="P:proteolysis"/>
    <property type="evidence" value="ECO:0007669"/>
    <property type="project" value="UniProtKB-KW"/>
</dbReference>
<feature type="binding site" evidence="14">
    <location>
        <position position="135"/>
    </location>
    <ligand>
        <name>Zn(2+)</name>
        <dbReference type="ChEBI" id="CHEBI:29105"/>
        <note>catalytic</note>
    </ligand>
</feature>
<dbReference type="SUPFAM" id="SSF55486">
    <property type="entry name" value="Metalloproteases ('zincins'), catalytic domain"/>
    <property type="match status" value="1"/>
</dbReference>
<evidence type="ECO:0000256" key="9">
    <source>
        <dbReference type="ARBA" id="ARBA00023049"/>
    </source>
</evidence>
<proteinExistence type="predicted"/>
<feature type="domain" description="Peptidase M12A" evidence="17">
    <location>
        <begin position="36"/>
        <end position="236"/>
    </location>
</feature>
<evidence type="ECO:0000256" key="7">
    <source>
        <dbReference type="ARBA" id="ARBA00022801"/>
    </source>
</evidence>
<evidence type="ECO:0000313" key="19">
    <source>
        <dbReference type="Proteomes" id="UP001175271"/>
    </source>
</evidence>
<dbReference type="EMBL" id="JAUCMV010000003">
    <property type="protein sequence ID" value="KAK0409244.1"/>
    <property type="molecule type" value="Genomic_DNA"/>
</dbReference>